<comment type="caution">
    <text evidence="11">The sequence shown here is derived from an EMBL/GenBank/DDBJ whole genome shotgun (WGS) entry which is preliminary data.</text>
</comment>
<evidence type="ECO:0000256" key="8">
    <source>
        <dbReference type="SAM" id="MobiDB-lite"/>
    </source>
</evidence>
<keyword evidence="12" id="KW-1185">Reference proteome</keyword>
<keyword evidence="2" id="KW-0813">Transport</keyword>
<dbReference type="InterPro" id="IPR002083">
    <property type="entry name" value="MATH/TRAF_dom"/>
</dbReference>
<dbReference type="PANTHER" id="PTHR47715">
    <property type="entry name" value="TRYPTOPHAN/TYROSINE PERMEASE"/>
    <property type="match status" value="1"/>
</dbReference>
<organism evidence="11 12">
    <name type="scientific">Arabidopsis suecica</name>
    <name type="common">Swedish thale-cress</name>
    <name type="synonym">Cardaminopsis suecica</name>
    <dbReference type="NCBI Taxonomy" id="45249"/>
    <lineage>
        <taxon>Eukaryota</taxon>
        <taxon>Viridiplantae</taxon>
        <taxon>Streptophyta</taxon>
        <taxon>Embryophyta</taxon>
        <taxon>Tracheophyta</taxon>
        <taxon>Spermatophyta</taxon>
        <taxon>Magnoliopsida</taxon>
        <taxon>eudicotyledons</taxon>
        <taxon>Gunneridae</taxon>
        <taxon>Pentapetalae</taxon>
        <taxon>rosids</taxon>
        <taxon>malvids</taxon>
        <taxon>Brassicales</taxon>
        <taxon>Brassicaceae</taxon>
        <taxon>Camelineae</taxon>
        <taxon>Arabidopsis</taxon>
    </lineage>
</organism>
<evidence type="ECO:0000313" key="12">
    <source>
        <dbReference type="Proteomes" id="UP000694251"/>
    </source>
</evidence>
<feature type="transmembrane region" description="Helical" evidence="9">
    <location>
        <begin position="597"/>
        <end position="618"/>
    </location>
</feature>
<dbReference type="Pfam" id="PF03222">
    <property type="entry name" value="Trp_Tyr_perm"/>
    <property type="match status" value="1"/>
</dbReference>
<dbReference type="GO" id="GO:0003333">
    <property type="term" value="P:amino acid transmembrane transport"/>
    <property type="evidence" value="ECO:0007669"/>
    <property type="project" value="InterPro"/>
</dbReference>
<sequence>MRIRKQTNYTFEIDYFSNMNYVIQSPYFSSGGGCSWFISVYPKGIYSCDHLSVYLNVARPGSLRTGWKRRASFCFVFLDQSGKELHRIDEGFQLFCAKVSAWGYARGLPLFKLEDQGFLKSNKLIIKVQIKVAEVVHQEEVTGEKRLDINGFDVLDTQAPSVNWIFMKHPDFAINFRPKSKGVKTAYMNLLLGLIETLRKPPQRFSEAELRNAHSELSELTEAGFKLDWLKTKLEDVSLERKKAIAGGLRIQELEERVKNMELLLLEFKVELNKEKVKSAAAASKRISHIASMALPFRQHSLAPIATTPTLSKSILFPQNVLLRTLSSRRSFPKFSDCRHIRSLPPTQFTKDYRKHIAQNGSLYSAFVVKCSDHDEPHSTTVSSEFVDDEKSETLQKIDDLEITHETKKGKSFWAAVSLIIGTAVGPGMLGLPAATIRSGSIPSTIALLCSWVYVISSILLVAELSFAAMEEDNAAEVSFTGLATKSFGNKFGVFVAFVYASLSFSLMVACVSGIGSIVSQWFPYMNPLLANAIFPLVSGILIGFFPFDAIDFTNRGLCFLMLFSITSLVAIGLSVARSNVLASFGQSCWKVSTILPAVPVMVLTLGFHVITPFICNLAGDSVSDARRAILVGGVVPLAMVLSWNLIVLGLARITVPVVPSSSIDPISLLLSVNPSALSAVQGFAFSALATSLIGYAVSFPKQLLDTWKLVSQQSNGNGRLGSVSFSSKEGNKRTNGRASYSEPARARDGFEAVVMLFVLGVPPLIATFFPSTFSRALDFAGVYANCFLFGVLPPAMAYIQQSRKKLRSWVLPGGNFTLLTLFVIAIILGIWH</sequence>
<feature type="transmembrane region" description="Helical" evidence="9">
    <location>
        <begin position="753"/>
        <end position="774"/>
    </location>
</feature>
<dbReference type="OrthoDB" id="438545at2759"/>
<evidence type="ECO:0000256" key="6">
    <source>
        <dbReference type="ARBA" id="ARBA00022989"/>
    </source>
</evidence>
<evidence type="ECO:0000256" key="1">
    <source>
        <dbReference type="ARBA" id="ARBA00004429"/>
    </source>
</evidence>
<keyword evidence="5 9" id="KW-0812">Transmembrane</keyword>
<accession>A0A8T2AI63</accession>
<dbReference type="Pfam" id="PF22486">
    <property type="entry name" value="MATH_2"/>
    <property type="match status" value="1"/>
</dbReference>
<feature type="transmembrane region" description="Helical" evidence="9">
    <location>
        <begin position="810"/>
        <end position="832"/>
    </location>
</feature>
<dbReference type="AlphaFoldDB" id="A0A8T2AI63"/>
<feature type="transmembrane region" description="Helical" evidence="9">
    <location>
        <begin position="492"/>
        <end position="519"/>
    </location>
</feature>
<proteinExistence type="predicted"/>
<feature type="transmembrane region" description="Helical" evidence="9">
    <location>
        <begin position="630"/>
        <end position="656"/>
    </location>
</feature>
<feature type="transmembrane region" description="Helical" evidence="9">
    <location>
        <begin position="558"/>
        <end position="577"/>
    </location>
</feature>
<evidence type="ECO:0000256" key="2">
    <source>
        <dbReference type="ARBA" id="ARBA00022448"/>
    </source>
</evidence>
<dbReference type="PROSITE" id="PS51257">
    <property type="entry name" value="PROKAR_LIPOPROTEIN"/>
    <property type="match status" value="1"/>
</dbReference>
<evidence type="ECO:0000313" key="11">
    <source>
        <dbReference type="EMBL" id="KAG7573463.1"/>
    </source>
</evidence>
<keyword evidence="7 9" id="KW-0472">Membrane</keyword>
<dbReference type="Proteomes" id="UP000694251">
    <property type="component" value="Chromosome 9"/>
</dbReference>
<reference evidence="11 12" key="1">
    <citation type="submission" date="2020-12" db="EMBL/GenBank/DDBJ databases">
        <title>Concerted genomic and epigenomic changes stabilize Arabidopsis allopolyploids.</title>
        <authorList>
            <person name="Chen Z."/>
        </authorList>
    </citation>
    <scope>NUCLEOTIDE SEQUENCE [LARGE SCALE GENOMIC DNA]</scope>
    <source>
        <strain evidence="11">As9502</strain>
        <tissue evidence="11">Leaf</tissue>
    </source>
</reference>
<feature type="transmembrane region" description="Helical" evidence="9">
    <location>
        <begin position="780"/>
        <end position="798"/>
    </location>
</feature>
<gene>
    <name evidence="11" type="ORF">ISN44_As09g017470</name>
</gene>
<evidence type="ECO:0000259" key="10">
    <source>
        <dbReference type="PROSITE" id="PS50144"/>
    </source>
</evidence>
<protein>
    <submittedName>
        <fullName evidence="11">TRAF-like</fullName>
    </submittedName>
</protein>
<feature type="region of interest" description="Disordered" evidence="8">
    <location>
        <begin position="721"/>
        <end position="741"/>
    </location>
</feature>
<feature type="transmembrane region" description="Helical" evidence="9">
    <location>
        <begin position="525"/>
        <end position="546"/>
    </location>
</feature>
<evidence type="ECO:0000256" key="4">
    <source>
        <dbReference type="ARBA" id="ARBA00022519"/>
    </source>
</evidence>
<keyword evidence="4" id="KW-0997">Cell inner membrane</keyword>
<dbReference type="CDD" id="cd00121">
    <property type="entry name" value="MATH"/>
    <property type="match status" value="1"/>
</dbReference>
<name>A0A8T2AI63_ARASU</name>
<dbReference type="PROSITE" id="PS50144">
    <property type="entry name" value="MATH"/>
    <property type="match status" value="1"/>
</dbReference>
<feature type="transmembrane region" description="Helical" evidence="9">
    <location>
        <begin position="676"/>
        <end position="699"/>
    </location>
</feature>
<evidence type="ECO:0000256" key="7">
    <source>
        <dbReference type="ARBA" id="ARBA00023136"/>
    </source>
</evidence>
<dbReference type="EMBL" id="JAEFBJ010000009">
    <property type="protein sequence ID" value="KAG7573463.1"/>
    <property type="molecule type" value="Genomic_DNA"/>
</dbReference>
<dbReference type="InterPro" id="IPR018227">
    <property type="entry name" value="Amino_acid_transport_2"/>
</dbReference>
<feature type="domain" description="MATH" evidence="10">
    <location>
        <begin position="6"/>
        <end position="130"/>
    </location>
</feature>
<dbReference type="GO" id="GO:0005886">
    <property type="term" value="C:plasma membrane"/>
    <property type="evidence" value="ECO:0007669"/>
    <property type="project" value="UniProtKB-SubCell"/>
</dbReference>
<comment type="subcellular location">
    <subcellularLocation>
        <location evidence="1">Cell inner membrane</location>
        <topology evidence="1">Multi-pass membrane protein</topology>
    </subcellularLocation>
</comment>
<evidence type="ECO:0000256" key="3">
    <source>
        <dbReference type="ARBA" id="ARBA00022475"/>
    </source>
</evidence>
<evidence type="ECO:0000256" key="9">
    <source>
        <dbReference type="SAM" id="Phobius"/>
    </source>
</evidence>
<dbReference type="PANTHER" id="PTHR47715:SF1">
    <property type="entry name" value="TRYPTOPHAN_TYROSINE PERMEASE"/>
    <property type="match status" value="1"/>
</dbReference>
<feature type="transmembrane region" description="Helical" evidence="9">
    <location>
        <begin position="441"/>
        <end position="463"/>
    </location>
</feature>
<evidence type="ECO:0000256" key="5">
    <source>
        <dbReference type="ARBA" id="ARBA00022692"/>
    </source>
</evidence>
<keyword evidence="6 9" id="KW-1133">Transmembrane helix</keyword>
<feature type="transmembrane region" description="Helical" evidence="9">
    <location>
        <begin position="413"/>
        <end position="435"/>
    </location>
</feature>
<keyword evidence="3" id="KW-1003">Cell membrane</keyword>